<comment type="catalytic activity">
    <reaction evidence="8">
        <text>NAD(+) + (ADP-D-ribosyl)n-acceptor = nicotinamide + (ADP-D-ribosyl)n+1-acceptor + H(+).</text>
        <dbReference type="EC" id="2.4.2.30"/>
    </reaction>
</comment>
<evidence type="ECO:0000256" key="8">
    <source>
        <dbReference type="ARBA" id="ARBA00033987"/>
    </source>
</evidence>
<evidence type="ECO:0000256" key="2">
    <source>
        <dbReference type="ARBA" id="ARBA00022676"/>
    </source>
</evidence>
<feature type="compositionally biased region" description="Basic and acidic residues" evidence="10">
    <location>
        <begin position="44"/>
        <end position="71"/>
    </location>
</feature>
<feature type="domain" description="PARP catalytic" evidence="11">
    <location>
        <begin position="370"/>
        <end position="629"/>
    </location>
</feature>
<dbReference type="GO" id="GO:0070212">
    <property type="term" value="P:protein poly-ADP-ribosylation"/>
    <property type="evidence" value="ECO:0007669"/>
    <property type="project" value="TreeGrafter"/>
</dbReference>
<keyword evidence="3 9" id="KW-0808">Transferase</keyword>
<dbReference type="SUPFAM" id="SSF56399">
    <property type="entry name" value="ADP-ribosylation"/>
    <property type="match status" value="1"/>
</dbReference>
<dbReference type="CDD" id="cd07997">
    <property type="entry name" value="WGR_PARP"/>
    <property type="match status" value="1"/>
</dbReference>
<evidence type="ECO:0000256" key="4">
    <source>
        <dbReference type="ARBA" id="ARBA00022695"/>
    </source>
</evidence>
<evidence type="ECO:0000259" key="11">
    <source>
        <dbReference type="PROSITE" id="PS51059"/>
    </source>
</evidence>
<dbReference type="Pfam" id="PF05406">
    <property type="entry name" value="WGR"/>
    <property type="match status" value="1"/>
</dbReference>
<dbReference type="InterPro" id="IPR036930">
    <property type="entry name" value="WGR_dom_sf"/>
</dbReference>
<dbReference type="InterPro" id="IPR008893">
    <property type="entry name" value="WGR_domain"/>
</dbReference>
<dbReference type="CDD" id="cd01437">
    <property type="entry name" value="parp_like"/>
    <property type="match status" value="1"/>
</dbReference>
<dbReference type="Pfam" id="PF00644">
    <property type="entry name" value="PARP"/>
    <property type="match status" value="2"/>
</dbReference>
<evidence type="ECO:0000256" key="7">
    <source>
        <dbReference type="ARBA" id="ARBA00024347"/>
    </source>
</evidence>
<dbReference type="SUPFAM" id="SSF142921">
    <property type="entry name" value="WGR domain-like"/>
    <property type="match status" value="1"/>
</dbReference>
<feature type="domain" description="PARP alpha-helical" evidence="12">
    <location>
        <begin position="230"/>
        <end position="357"/>
    </location>
</feature>
<comment type="subcellular location">
    <subcellularLocation>
        <location evidence="1">Nucleus</location>
    </subcellularLocation>
</comment>
<comment type="caution">
    <text evidence="14">The sequence shown here is derived from an EMBL/GenBank/DDBJ whole genome shotgun (WGS) entry which is preliminary data.</text>
</comment>
<dbReference type="Gene3D" id="2.20.140.10">
    <property type="entry name" value="WGR domain"/>
    <property type="match status" value="1"/>
</dbReference>
<evidence type="ECO:0000256" key="9">
    <source>
        <dbReference type="RuleBase" id="RU362114"/>
    </source>
</evidence>
<evidence type="ECO:0000259" key="12">
    <source>
        <dbReference type="PROSITE" id="PS51060"/>
    </source>
</evidence>
<keyword evidence="2 9" id="KW-0328">Glycosyltransferase</keyword>
<dbReference type="InterPro" id="IPR004102">
    <property type="entry name" value="Poly(ADP-ribose)pol_reg_dom"/>
</dbReference>
<dbReference type="InterPro" id="IPR050800">
    <property type="entry name" value="ARTD/PARP"/>
</dbReference>
<organism evidence="14 15">
    <name type="scientific">Bondarzewia mesenterica</name>
    <dbReference type="NCBI Taxonomy" id="1095465"/>
    <lineage>
        <taxon>Eukaryota</taxon>
        <taxon>Fungi</taxon>
        <taxon>Dikarya</taxon>
        <taxon>Basidiomycota</taxon>
        <taxon>Agaricomycotina</taxon>
        <taxon>Agaricomycetes</taxon>
        <taxon>Russulales</taxon>
        <taxon>Bondarzewiaceae</taxon>
        <taxon>Bondarzewia</taxon>
    </lineage>
</organism>
<evidence type="ECO:0000256" key="10">
    <source>
        <dbReference type="SAM" id="MobiDB-lite"/>
    </source>
</evidence>
<evidence type="ECO:0000256" key="1">
    <source>
        <dbReference type="ARBA" id="ARBA00004123"/>
    </source>
</evidence>
<evidence type="ECO:0000313" key="15">
    <source>
        <dbReference type="Proteomes" id="UP000310158"/>
    </source>
</evidence>
<dbReference type="FunFam" id="2.20.140.10:FF:000001">
    <property type="entry name" value="Poly [ADP-ribose] polymerase"/>
    <property type="match status" value="1"/>
</dbReference>
<comment type="similarity">
    <text evidence="7">Belongs to the ARTD/PARP family.</text>
</comment>
<gene>
    <name evidence="14" type="ORF">EW146_g480</name>
</gene>
<dbReference type="SUPFAM" id="SSF47587">
    <property type="entry name" value="Domain of poly(ADP-ribose) polymerase"/>
    <property type="match status" value="1"/>
</dbReference>
<dbReference type="GO" id="GO:0016779">
    <property type="term" value="F:nucleotidyltransferase activity"/>
    <property type="evidence" value="ECO:0007669"/>
    <property type="project" value="UniProtKB-KW"/>
</dbReference>
<dbReference type="OrthoDB" id="2017365at2759"/>
<reference evidence="14 15" key="1">
    <citation type="submission" date="2019-02" db="EMBL/GenBank/DDBJ databases">
        <title>Genome sequencing of the rare red list fungi Bondarzewia mesenterica.</title>
        <authorList>
            <person name="Buettner E."/>
            <person name="Kellner H."/>
        </authorList>
    </citation>
    <scope>NUCLEOTIDE SEQUENCE [LARGE SCALE GENOMIC DNA]</scope>
    <source>
        <strain evidence="14 15">DSM 108281</strain>
    </source>
</reference>
<dbReference type="PROSITE" id="PS51059">
    <property type="entry name" value="PARP_CATALYTIC"/>
    <property type="match status" value="1"/>
</dbReference>
<evidence type="ECO:0000313" key="14">
    <source>
        <dbReference type="EMBL" id="THH21021.1"/>
    </source>
</evidence>
<dbReference type="SMART" id="SM00773">
    <property type="entry name" value="WGR"/>
    <property type="match status" value="1"/>
</dbReference>
<dbReference type="EMBL" id="SGPL01000010">
    <property type="protein sequence ID" value="THH21021.1"/>
    <property type="molecule type" value="Genomic_DNA"/>
</dbReference>
<keyword evidence="6" id="KW-0539">Nucleus</keyword>
<feature type="region of interest" description="Disordered" evidence="10">
    <location>
        <begin position="208"/>
        <end position="228"/>
    </location>
</feature>
<dbReference type="PROSITE" id="PS51977">
    <property type="entry name" value="WGR"/>
    <property type="match status" value="1"/>
</dbReference>
<proteinExistence type="inferred from homology"/>
<dbReference type="AlphaFoldDB" id="A0A4S4M958"/>
<dbReference type="GO" id="GO:1990404">
    <property type="term" value="F:NAD+-protein mono-ADP-ribosyltransferase activity"/>
    <property type="evidence" value="ECO:0007669"/>
    <property type="project" value="TreeGrafter"/>
</dbReference>
<keyword evidence="15" id="KW-1185">Reference proteome</keyword>
<dbReference type="EC" id="2.4.2.-" evidence="9"/>
<evidence type="ECO:0000259" key="13">
    <source>
        <dbReference type="PROSITE" id="PS51977"/>
    </source>
</evidence>
<dbReference type="InterPro" id="IPR012317">
    <property type="entry name" value="Poly(ADP-ribose)pol_cat_dom"/>
</dbReference>
<dbReference type="Gene3D" id="1.20.142.10">
    <property type="entry name" value="Poly(ADP-ribose) polymerase, regulatory domain"/>
    <property type="match status" value="1"/>
</dbReference>
<dbReference type="GO" id="GO:0003950">
    <property type="term" value="F:NAD+ poly-ADP-ribosyltransferase activity"/>
    <property type="evidence" value="ECO:0007669"/>
    <property type="project" value="UniProtKB-UniRule"/>
</dbReference>
<evidence type="ECO:0000256" key="5">
    <source>
        <dbReference type="ARBA" id="ARBA00023027"/>
    </source>
</evidence>
<dbReference type="PROSITE" id="PS51060">
    <property type="entry name" value="PARP_ALPHA_HD"/>
    <property type="match status" value="1"/>
</dbReference>
<feature type="compositionally biased region" description="Low complexity" evidence="10">
    <location>
        <begin position="7"/>
        <end position="43"/>
    </location>
</feature>
<dbReference type="Gene3D" id="3.90.228.10">
    <property type="match status" value="1"/>
</dbReference>
<evidence type="ECO:0000256" key="6">
    <source>
        <dbReference type="ARBA" id="ARBA00023242"/>
    </source>
</evidence>
<keyword evidence="4" id="KW-0548">Nucleotidyltransferase</keyword>
<dbReference type="Pfam" id="PF02877">
    <property type="entry name" value="PARP_reg"/>
    <property type="match status" value="1"/>
</dbReference>
<name>A0A4S4M958_9AGAM</name>
<evidence type="ECO:0000256" key="3">
    <source>
        <dbReference type="ARBA" id="ARBA00022679"/>
    </source>
</evidence>
<feature type="domain" description="WGR" evidence="13">
    <location>
        <begin position="100"/>
        <end position="197"/>
    </location>
</feature>
<dbReference type="PANTHER" id="PTHR10459:SF60">
    <property type="entry name" value="POLY [ADP-RIBOSE] POLYMERASE 2"/>
    <property type="match status" value="1"/>
</dbReference>
<feature type="region of interest" description="Disordered" evidence="10">
    <location>
        <begin position="1"/>
        <end position="78"/>
    </location>
</feature>
<accession>A0A4S4M958</accession>
<protein>
    <recommendedName>
        <fullName evidence="9">Poly [ADP-ribose] polymerase</fullName>
        <shortName evidence="9">PARP</shortName>
        <ecNumber evidence="9">2.4.2.-</ecNumber>
    </recommendedName>
</protein>
<keyword evidence="5 9" id="KW-0520">NAD</keyword>
<dbReference type="PANTHER" id="PTHR10459">
    <property type="entry name" value="DNA LIGASE"/>
    <property type="match status" value="1"/>
</dbReference>
<dbReference type="GO" id="GO:0005730">
    <property type="term" value="C:nucleolus"/>
    <property type="evidence" value="ECO:0007669"/>
    <property type="project" value="TreeGrafter"/>
</dbReference>
<dbReference type="InterPro" id="IPR036616">
    <property type="entry name" value="Poly(ADP-ribose)pol_reg_dom_sf"/>
</dbReference>
<dbReference type="GO" id="GO:0006302">
    <property type="term" value="P:double-strand break repair"/>
    <property type="evidence" value="ECO:0007669"/>
    <property type="project" value="TreeGrafter"/>
</dbReference>
<sequence length="629" mass="69057">MPPRKNAAAAATDATTKRPSTRSSTRSKAPTSSSKPAPQSASKAESKSKRVRADSDDETDKPVSKKVKGDEDTQDEVPKMVTVIKRGAAPVDPVSGYVDTHQVYSSGDEVWDAMLNQTDVGKNANKFYVIQLLHTIGSNSSCMLFTRWGRVGEDGQTQFKGPFSAATAVNEFKKQFRSKTGTAWESRKGMTAKKGRYTWLERAFEDEDESDDKKVQAGPSKQSEPDVVPDSALIPEIQALCKLIFSISLFEAHLSSMNYDANKLPLGKLAKSTILNGFAALKVLSEVIADPTGNTATSLGGFAQACQELTGRYYSIVPHVFGRNTRPLTISTMPLLKKELELVDALGDMEIAQELIQTSTLLDAKGNAINPVDAHFRSLKLSFMELVDPSSREFQALAAYATDSHGTTHSHFRVKIQNAYRVERQEETHAWTQDGFENLLDGQRMLLWHGSRTTNFAGKNDTFSSKFSQGMKRFRYPFSSGILRQGLRIAPPEAPATGYMFGKGVYFADMVSKSANYCHAYLSDGVGLLLLCEVAAKPFFEQADANFNADQDCKVASKLATKGLGTWQPTKWQDAGKALGNNALNGCVMPDGLPADSGLGTGLLYNEYIVYSASQIRLRYLLMFKMENY</sequence>
<dbReference type="Proteomes" id="UP000310158">
    <property type="component" value="Unassembled WGS sequence"/>
</dbReference>